<dbReference type="InterPro" id="IPR000515">
    <property type="entry name" value="MetI-like"/>
</dbReference>
<gene>
    <name evidence="10" type="ORF">VSH64_24070</name>
</gene>
<dbReference type="Gene3D" id="1.10.3720.10">
    <property type="entry name" value="MetI-like"/>
    <property type="match status" value="1"/>
</dbReference>
<evidence type="ECO:0000256" key="2">
    <source>
        <dbReference type="ARBA" id="ARBA00022448"/>
    </source>
</evidence>
<feature type="transmembrane region" description="Helical" evidence="7">
    <location>
        <begin position="267"/>
        <end position="290"/>
    </location>
</feature>
<comment type="subcellular location">
    <subcellularLocation>
        <location evidence="1 7">Cell membrane</location>
        <topology evidence="1 7">Multi-pass membrane protein</topology>
    </subcellularLocation>
</comment>
<dbReference type="Pfam" id="PF00528">
    <property type="entry name" value="BPD_transp_1"/>
    <property type="match status" value="1"/>
</dbReference>
<evidence type="ECO:0000256" key="7">
    <source>
        <dbReference type="RuleBase" id="RU363032"/>
    </source>
</evidence>
<organism evidence="10 11">
    <name type="scientific">Amycolatopsis rhabdoformis</name>
    <dbReference type="NCBI Taxonomy" id="1448059"/>
    <lineage>
        <taxon>Bacteria</taxon>
        <taxon>Bacillati</taxon>
        <taxon>Actinomycetota</taxon>
        <taxon>Actinomycetes</taxon>
        <taxon>Pseudonocardiales</taxon>
        <taxon>Pseudonocardiaceae</taxon>
        <taxon>Amycolatopsis</taxon>
    </lineage>
</organism>
<feature type="transmembrane region" description="Helical" evidence="7">
    <location>
        <begin position="34"/>
        <end position="58"/>
    </location>
</feature>
<feature type="transmembrane region" description="Helical" evidence="7">
    <location>
        <begin position="225"/>
        <end position="247"/>
    </location>
</feature>
<dbReference type="SUPFAM" id="SSF161098">
    <property type="entry name" value="MetI-like"/>
    <property type="match status" value="1"/>
</dbReference>
<keyword evidence="11" id="KW-1185">Reference proteome</keyword>
<evidence type="ECO:0000256" key="4">
    <source>
        <dbReference type="ARBA" id="ARBA00022692"/>
    </source>
</evidence>
<feature type="transmembrane region" description="Helical" evidence="7">
    <location>
        <begin position="133"/>
        <end position="155"/>
    </location>
</feature>
<dbReference type="CDD" id="cd06261">
    <property type="entry name" value="TM_PBP2"/>
    <property type="match status" value="1"/>
</dbReference>
<feature type="transmembrane region" description="Helical" evidence="7">
    <location>
        <begin position="97"/>
        <end position="121"/>
    </location>
</feature>
<evidence type="ECO:0000313" key="11">
    <source>
        <dbReference type="Proteomes" id="UP001330812"/>
    </source>
</evidence>
<evidence type="ECO:0000313" key="10">
    <source>
        <dbReference type="EMBL" id="WSE25961.1"/>
    </source>
</evidence>
<dbReference type="EMBL" id="CP142149">
    <property type="protein sequence ID" value="WSE25961.1"/>
    <property type="molecule type" value="Genomic_DNA"/>
</dbReference>
<keyword evidence="5 7" id="KW-1133">Transmembrane helix</keyword>
<feature type="domain" description="ABC transmembrane type-1" evidence="9">
    <location>
        <begin position="98"/>
        <end position="290"/>
    </location>
</feature>
<dbReference type="PANTHER" id="PTHR43744">
    <property type="entry name" value="ABC TRANSPORTER PERMEASE PROTEIN MG189-RELATED-RELATED"/>
    <property type="match status" value="1"/>
</dbReference>
<evidence type="ECO:0000259" key="9">
    <source>
        <dbReference type="PROSITE" id="PS50928"/>
    </source>
</evidence>
<keyword evidence="3" id="KW-1003">Cell membrane</keyword>
<feature type="compositionally biased region" description="Polar residues" evidence="8">
    <location>
        <begin position="13"/>
        <end position="26"/>
    </location>
</feature>
<protein>
    <submittedName>
        <fullName evidence="10">Carbohydrate ABC transporter permease</fullName>
    </submittedName>
</protein>
<evidence type="ECO:0000256" key="1">
    <source>
        <dbReference type="ARBA" id="ARBA00004651"/>
    </source>
</evidence>
<keyword evidence="6 7" id="KW-0472">Membrane</keyword>
<accession>A0ABZ1HWQ1</accession>
<dbReference type="Proteomes" id="UP001330812">
    <property type="component" value="Chromosome"/>
</dbReference>
<name>A0ABZ1HWQ1_9PSEU</name>
<dbReference type="InterPro" id="IPR035906">
    <property type="entry name" value="MetI-like_sf"/>
</dbReference>
<keyword evidence="2 7" id="KW-0813">Transport</keyword>
<comment type="similarity">
    <text evidence="7">Belongs to the binding-protein-dependent transport system permease family.</text>
</comment>
<proteinExistence type="inferred from homology"/>
<feature type="transmembrane region" description="Helical" evidence="7">
    <location>
        <begin position="167"/>
        <end position="188"/>
    </location>
</feature>
<keyword evidence="4 7" id="KW-0812">Transmembrane</keyword>
<evidence type="ECO:0000256" key="3">
    <source>
        <dbReference type="ARBA" id="ARBA00022475"/>
    </source>
</evidence>
<evidence type="ECO:0000256" key="6">
    <source>
        <dbReference type="ARBA" id="ARBA00023136"/>
    </source>
</evidence>
<sequence>MTTALPRKGKRSSVPSGRTLVSPSQLRTGGGKTVYVIVFACTFVLFTLAFLFPLYWAVTGAMKSPAELAQTPATIVPREWHPESFTEAWDQMDLGKYFLNTVIVAGGAWLVQLAVDVPAAFALSKLRPKFGNVVLGLMLVTLMLPAAALLVPTYVTVTDLPLLHLNLINSPTAIWLPAAANAFNIYLLKRFFDQIPDELVEAARLDGAGPVRTLWQIILPISRPILAVVSILTIVAAWKDFIWPLLVFPDTGKQTLSVMLQRVAIDMPLNLLVAGMVLASVPLIVLFLVFQRQILAGLTAGSIKG</sequence>
<reference evidence="10 11" key="1">
    <citation type="journal article" date="2015" name="Int. J. Syst. Evol. Microbiol.">
        <title>Amycolatopsis rhabdoformis sp. nov., an actinomycete isolated from a tropical forest soil.</title>
        <authorList>
            <person name="Souza W.R."/>
            <person name="Silva R.E."/>
            <person name="Goodfellow M."/>
            <person name="Busarakam K."/>
            <person name="Figueiro F.S."/>
            <person name="Ferreira D."/>
            <person name="Rodrigues-Filho E."/>
            <person name="Moraes L.A.B."/>
            <person name="Zucchi T.D."/>
        </authorList>
    </citation>
    <scope>NUCLEOTIDE SEQUENCE [LARGE SCALE GENOMIC DNA]</scope>
    <source>
        <strain evidence="10 11">NCIMB 14900</strain>
    </source>
</reference>
<evidence type="ECO:0000256" key="8">
    <source>
        <dbReference type="SAM" id="MobiDB-lite"/>
    </source>
</evidence>
<dbReference type="RefSeq" id="WP_326564928.1">
    <property type="nucleotide sequence ID" value="NZ_CP142149.1"/>
</dbReference>
<feature type="region of interest" description="Disordered" evidence="8">
    <location>
        <begin position="1"/>
        <end position="26"/>
    </location>
</feature>
<dbReference type="PROSITE" id="PS50928">
    <property type="entry name" value="ABC_TM1"/>
    <property type="match status" value="1"/>
</dbReference>
<dbReference type="PANTHER" id="PTHR43744:SF12">
    <property type="entry name" value="ABC TRANSPORTER PERMEASE PROTEIN MG189-RELATED"/>
    <property type="match status" value="1"/>
</dbReference>
<evidence type="ECO:0000256" key="5">
    <source>
        <dbReference type="ARBA" id="ARBA00022989"/>
    </source>
</evidence>